<accession>A0A4Q2R741</accession>
<dbReference type="InterPro" id="IPR009057">
    <property type="entry name" value="Homeodomain-like_sf"/>
</dbReference>
<keyword evidence="3" id="KW-1185">Reference proteome</keyword>
<evidence type="ECO:0000313" key="2">
    <source>
        <dbReference type="EMBL" id="RYB01284.1"/>
    </source>
</evidence>
<proteinExistence type="predicted"/>
<reference evidence="2 3" key="2">
    <citation type="submission" date="2019-02" db="EMBL/GenBank/DDBJ databases">
        <title>'Lichenibacterium ramalinii' gen. nov. sp. nov., 'Lichenibacterium minor' gen. nov. sp. nov.</title>
        <authorList>
            <person name="Pankratov T."/>
        </authorList>
    </citation>
    <scope>NUCLEOTIDE SEQUENCE [LARGE SCALE GENOMIC DNA]</scope>
    <source>
        <strain evidence="2 3">RmlP001</strain>
    </source>
</reference>
<reference evidence="2 3" key="1">
    <citation type="submission" date="2018-09" db="EMBL/GenBank/DDBJ databases">
        <authorList>
            <person name="Grouzdev D.S."/>
            <person name="Krutkina M.S."/>
        </authorList>
    </citation>
    <scope>NUCLEOTIDE SEQUENCE [LARGE SCALE GENOMIC DNA]</scope>
    <source>
        <strain evidence="2 3">RmlP001</strain>
    </source>
</reference>
<sequence length="316" mass="35254">MPSSLSLDLRSRIASAVMAGETVRSVAVRFGVCAATAVRLGQKARTGEDLKARPRGAPPEMIIRGDVADWVKSRLAEKPDLTVRALAAELCGRGTTVTHDTVWRFIRREGLTFKKTLVASEQDRPKVARFRDRWKAHQHRISADRLVFLDETWIKTNMTRLRGWLMRGTALVAKVPHGHWKTLTFIGALRQDEIVAPCVFDGPINANTFVAWVEQSLVPALKPGDVVVLDNLGSHKDPRARRAIRAAGAHLLFLPPYSPDLNPIEMVFAKLKTLFRKADSRTVEEAWRKIGTLLDMFSPEECAAYIRHTGYGSKSA</sequence>
<dbReference type="GO" id="GO:0003676">
    <property type="term" value="F:nucleic acid binding"/>
    <property type="evidence" value="ECO:0007669"/>
    <property type="project" value="InterPro"/>
</dbReference>
<gene>
    <name evidence="2" type="ORF">D3272_26955</name>
</gene>
<comment type="caution">
    <text evidence="2">The sequence shown here is derived from an EMBL/GenBank/DDBJ whole genome shotgun (WGS) entry which is preliminary data.</text>
</comment>
<evidence type="ECO:0000313" key="3">
    <source>
        <dbReference type="Proteomes" id="UP000289411"/>
    </source>
</evidence>
<dbReference type="InterPro" id="IPR038717">
    <property type="entry name" value="Tc1-like_DDE_dom"/>
</dbReference>
<dbReference type="RefSeq" id="WP_129222329.1">
    <property type="nucleotide sequence ID" value="NZ_QYBC01000065.1"/>
</dbReference>
<protein>
    <submittedName>
        <fullName evidence="2">IS630 family transposase</fullName>
    </submittedName>
</protein>
<dbReference type="Pfam" id="PF13358">
    <property type="entry name" value="DDE_3"/>
    <property type="match status" value="1"/>
</dbReference>
<dbReference type="PANTHER" id="PTHR46564">
    <property type="entry name" value="TRANSPOSASE"/>
    <property type="match status" value="1"/>
</dbReference>
<dbReference type="NCBIfam" id="NF033545">
    <property type="entry name" value="transpos_IS630"/>
    <property type="match status" value="1"/>
</dbReference>
<evidence type="ECO:0000259" key="1">
    <source>
        <dbReference type="Pfam" id="PF13358"/>
    </source>
</evidence>
<dbReference type="Proteomes" id="UP000289411">
    <property type="component" value="Unassembled WGS sequence"/>
</dbReference>
<dbReference type="AlphaFoldDB" id="A0A4Q2R741"/>
<organism evidence="2 3">
    <name type="scientific">Lichenibacterium ramalinae</name>
    <dbReference type="NCBI Taxonomy" id="2316527"/>
    <lineage>
        <taxon>Bacteria</taxon>
        <taxon>Pseudomonadati</taxon>
        <taxon>Pseudomonadota</taxon>
        <taxon>Alphaproteobacteria</taxon>
        <taxon>Hyphomicrobiales</taxon>
        <taxon>Lichenihabitantaceae</taxon>
        <taxon>Lichenibacterium</taxon>
    </lineage>
</organism>
<dbReference type="InterPro" id="IPR047655">
    <property type="entry name" value="Transpos_IS630-like"/>
</dbReference>
<feature type="domain" description="Tc1-like transposase DDE" evidence="1">
    <location>
        <begin position="145"/>
        <end position="284"/>
    </location>
</feature>
<dbReference type="Gene3D" id="3.30.420.10">
    <property type="entry name" value="Ribonuclease H-like superfamily/Ribonuclease H"/>
    <property type="match status" value="1"/>
</dbReference>
<dbReference type="OrthoDB" id="565387at2"/>
<name>A0A4Q2R741_9HYPH</name>
<dbReference type="InterPro" id="IPR036397">
    <property type="entry name" value="RNaseH_sf"/>
</dbReference>
<dbReference type="PANTHER" id="PTHR46564:SF1">
    <property type="entry name" value="TRANSPOSASE"/>
    <property type="match status" value="1"/>
</dbReference>
<dbReference type="EMBL" id="QYBC01000065">
    <property type="protein sequence ID" value="RYB01284.1"/>
    <property type="molecule type" value="Genomic_DNA"/>
</dbReference>
<dbReference type="SUPFAM" id="SSF46689">
    <property type="entry name" value="Homeodomain-like"/>
    <property type="match status" value="1"/>
</dbReference>